<keyword evidence="2" id="KW-1185">Reference proteome</keyword>
<dbReference type="EMBL" id="QYYH01000040">
    <property type="protein sequence ID" value="RJY17477.1"/>
    <property type="molecule type" value="Genomic_DNA"/>
</dbReference>
<gene>
    <name evidence="1" type="ORF">D5R81_08170</name>
</gene>
<name>A0A3A6U090_9GAMM</name>
<dbReference type="InterPro" id="IPR008886">
    <property type="entry name" value="UPF0227/Esterase_YqiA"/>
</dbReference>
<sequence length="192" mass="21944">MLLYIHGFNSSPLSDKGIQTAEFIQRTFPELNFCQPQLPNCAKEAIELLSNIVQQAKAANQPLRYIGSSLGGYFATHLAQHYGGKAVLINPVVKPYELMEELLGTQYNPFTEQSFEVTPEHQQWLKEIDSEVITHPDRFFVLLQTGDEVLDYRQAVNKYHCCKMLIEPNGDHGFVDYKKHLPEISNFLKLTN</sequence>
<comment type="caution">
    <text evidence="1">The sequence shown here is derived from an EMBL/GenBank/DDBJ whole genome shotgun (WGS) entry which is preliminary data.</text>
</comment>
<dbReference type="SUPFAM" id="SSF53474">
    <property type="entry name" value="alpha/beta-Hydrolases"/>
    <property type="match status" value="1"/>
</dbReference>
<dbReference type="Proteomes" id="UP000273022">
    <property type="component" value="Unassembled WGS sequence"/>
</dbReference>
<dbReference type="Gene3D" id="3.40.50.1820">
    <property type="entry name" value="alpha/beta hydrolase"/>
    <property type="match status" value="1"/>
</dbReference>
<protein>
    <submittedName>
        <fullName evidence="1">Esterase YqiA</fullName>
    </submittedName>
</protein>
<accession>A0A3A6U090</accession>
<organism evidence="1 2">
    <name type="scientific">Parashewanella spongiae</name>
    <dbReference type="NCBI Taxonomy" id="342950"/>
    <lineage>
        <taxon>Bacteria</taxon>
        <taxon>Pseudomonadati</taxon>
        <taxon>Pseudomonadota</taxon>
        <taxon>Gammaproteobacteria</taxon>
        <taxon>Alteromonadales</taxon>
        <taxon>Shewanellaceae</taxon>
        <taxon>Parashewanella</taxon>
    </lineage>
</organism>
<reference evidence="1 2" key="1">
    <citation type="submission" date="2018-09" db="EMBL/GenBank/DDBJ databases">
        <title>Phylogeny of the Shewanellaceae, and recommendation for two new genera, Pseudoshewanella and Parashewanella.</title>
        <authorList>
            <person name="Wang G."/>
        </authorList>
    </citation>
    <scope>NUCLEOTIDE SEQUENCE [LARGE SCALE GENOMIC DNA]</scope>
    <source>
        <strain evidence="1 2">KCTC 22492</strain>
    </source>
</reference>
<proteinExistence type="predicted"/>
<dbReference type="PANTHER" id="PTHR35602">
    <property type="entry name" value="ESTERASE YQIA-RELATED"/>
    <property type="match status" value="1"/>
</dbReference>
<dbReference type="OrthoDB" id="9814831at2"/>
<dbReference type="InterPro" id="IPR029058">
    <property type="entry name" value="AB_hydrolase_fold"/>
</dbReference>
<dbReference type="PANTHER" id="PTHR35602:SF3">
    <property type="entry name" value="ESTERASE YQIA"/>
    <property type="match status" value="1"/>
</dbReference>
<evidence type="ECO:0000313" key="1">
    <source>
        <dbReference type="EMBL" id="RJY17477.1"/>
    </source>
</evidence>
<dbReference type="AlphaFoldDB" id="A0A3A6U090"/>
<dbReference type="RefSeq" id="WP_121853164.1">
    <property type="nucleotide sequence ID" value="NZ_CP037952.1"/>
</dbReference>
<dbReference type="Pfam" id="PF05728">
    <property type="entry name" value="UPF0227"/>
    <property type="match status" value="1"/>
</dbReference>
<evidence type="ECO:0000313" key="2">
    <source>
        <dbReference type="Proteomes" id="UP000273022"/>
    </source>
</evidence>